<feature type="compositionally biased region" description="Low complexity" evidence="1">
    <location>
        <begin position="157"/>
        <end position="166"/>
    </location>
</feature>
<sequence length="173" mass="17061">MGGSALWEIALQTSPVPTVNSVVIVDKVCLCSGGGGGAVYSRCPYPSAGSPYFSNATELAQPQIWTSPSGGSPSYGTASVAGSVLGEEYETGEGEGGAGAGGAGGGGALPAFSARFGGAFASATSRPSTVYGSSALTSNAYAQPEVWSLDGSRRPQLSAAASLSASEYTPTHH</sequence>
<accession>A0AAU9UJQ6</accession>
<dbReference type="EMBL" id="CAKOGL010000022">
    <property type="protein sequence ID" value="CAH2099373.1"/>
    <property type="molecule type" value="Genomic_DNA"/>
</dbReference>
<comment type="caution">
    <text evidence="2">The sequence shown here is derived from an EMBL/GenBank/DDBJ whole genome shotgun (WGS) entry which is preliminary data.</text>
</comment>
<organism evidence="2 3">
    <name type="scientific">Euphydryas editha</name>
    <name type="common">Edith's checkerspot</name>
    <dbReference type="NCBI Taxonomy" id="104508"/>
    <lineage>
        <taxon>Eukaryota</taxon>
        <taxon>Metazoa</taxon>
        <taxon>Ecdysozoa</taxon>
        <taxon>Arthropoda</taxon>
        <taxon>Hexapoda</taxon>
        <taxon>Insecta</taxon>
        <taxon>Pterygota</taxon>
        <taxon>Neoptera</taxon>
        <taxon>Endopterygota</taxon>
        <taxon>Lepidoptera</taxon>
        <taxon>Glossata</taxon>
        <taxon>Ditrysia</taxon>
        <taxon>Papilionoidea</taxon>
        <taxon>Nymphalidae</taxon>
        <taxon>Nymphalinae</taxon>
        <taxon>Euphydryas</taxon>
    </lineage>
</organism>
<evidence type="ECO:0000256" key="1">
    <source>
        <dbReference type="SAM" id="MobiDB-lite"/>
    </source>
</evidence>
<dbReference type="AlphaFoldDB" id="A0AAU9UJQ6"/>
<name>A0AAU9UJQ6_EUPED</name>
<protein>
    <submittedName>
        <fullName evidence="2">Uncharacterized protein</fullName>
    </submittedName>
</protein>
<keyword evidence="3" id="KW-1185">Reference proteome</keyword>
<evidence type="ECO:0000313" key="2">
    <source>
        <dbReference type="EMBL" id="CAH2099373.1"/>
    </source>
</evidence>
<evidence type="ECO:0000313" key="3">
    <source>
        <dbReference type="Proteomes" id="UP001153954"/>
    </source>
</evidence>
<gene>
    <name evidence="2" type="ORF">EEDITHA_LOCUS14362</name>
</gene>
<proteinExistence type="predicted"/>
<feature type="region of interest" description="Disordered" evidence="1">
    <location>
        <begin position="151"/>
        <end position="173"/>
    </location>
</feature>
<dbReference type="Proteomes" id="UP001153954">
    <property type="component" value="Unassembled WGS sequence"/>
</dbReference>
<reference evidence="2" key="1">
    <citation type="submission" date="2022-03" db="EMBL/GenBank/DDBJ databases">
        <authorList>
            <person name="Tunstrom K."/>
        </authorList>
    </citation>
    <scope>NUCLEOTIDE SEQUENCE</scope>
</reference>